<keyword evidence="8" id="KW-1003">Cell membrane</keyword>
<dbReference type="GO" id="GO:0005886">
    <property type="term" value="C:plasma membrane"/>
    <property type="evidence" value="ECO:0007669"/>
    <property type="project" value="UniProtKB-SubCell"/>
</dbReference>
<evidence type="ECO:0000313" key="11">
    <source>
        <dbReference type="Proteomes" id="UP000198851"/>
    </source>
</evidence>
<comment type="catalytic activity">
    <reaction evidence="7 8">
        <text>lipid IVA (E. coli) + CMP-3-deoxy-beta-D-manno-octulosonate = alpha-Kdo-(2-&gt;6)-lipid IVA (E. coli) + CMP + H(+)</text>
        <dbReference type="Rhea" id="RHEA:28066"/>
        <dbReference type="ChEBI" id="CHEBI:15378"/>
        <dbReference type="ChEBI" id="CHEBI:58603"/>
        <dbReference type="ChEBI" id="CHEBI:60364"/>
        <dbReference type="ChEBI" id="CHEBI:60377"/>
        <dbReference type="ChEBI" id="CHEBI:85987"/>
        <dbReference type="EC" id="2.4.99.12"/>
    </reaction>
</comment>
<comment type="subcellular location">
    <subcellularLocation>
        <location evidence="8">Cell membrane</location>
    </subcellularLocation>
</comment>
<evidence type="ECO:0000256" key="3">
    <source>
        <dbReference type="ARBA" id="ARBA00012621"/>
    </source>
</evidence>
<reference evidence="11" key="1">
    <citation type="submission" date="2016-10" db="EMBL/GenBank/DDBJ databases">
        <authorList>
            <person name="Varghese N."/>
            <person name="Submissions S."/>
        </authorList>
    </citation>
    <scope>NUCLEOTIDE SEQUENCE [LARGE SCALE GENOMIC DNA]</scope>
    <source>
        <strain evidence="11">DSM 28453</strain>
    </source>
</reference>
<dbReference type="GO" id="GO:0009245">
    <property type="term" value="P:lipid A biosynthetic process"/>
    <property type="evidence" value="ECO:0007669"/>
    <property type="project" value="TreeGrafter"/>
</dbReference>
<evidence type="ECO:0000313" key="10">
    <source>
        <dbReference type="EMBL" id="SFL27911.1"/>
    </source>
</evidence>
<dbReference type="AlphaFoldDB" id="A0A1I4GFG6"/>
<dbReference type="PANTHER" id="PTHR42755">
    <property type="entry name" value="3-DEOXY-MANNO-OCTULOSONATE CYTIDYLYLTRANSFERASE"/>
    <property type="match status" value="1"/>
</dbReference>
<evidence type="ECO:0000256" key="7">
    <source>
        <dbReference type="ARBA" id="ARBA00049183"/>
    </source>
</evidence>
<evidence type="ECO:0000259" key="9">
    <source>
        <dbReference type="Pfam" id="PF04413"/>
    </source>
</evidence>
<feature type="domain" description="3-deoxy-D-manno-octulosonic-acid transferase N-terminal" evidence="9">
    <location>
        <begin position="28"/>
        <end position="178"/>
    </location>
</feature>
<dbReference type="EMBL" id="FOSZ01000008">
    <property type="protein sequence ID" value="SFL27911.1"/>
    <property type="molecule type" value="Genomic_DNA"/>
</dbReference>
<evidence type="ECO:0000256" key="1">
    <source>
        <dbReference type="ARBA" id="ARBA00003394"/>
    </source>
</evidence>
<dbReference type="EC" id="2.4.99.12" evidence="3 8"/>
<dbReference type="Pfam" id="PF04413">
    <property type="entry name" value="Glycos_transf_N"/>
    <property type="match status" value="1"/>
</dbReference>
<dbReference type="RefSeq" id="WP_093325344.1">
    <property type="nucleotide sequence ID" value="NZ_FOSZ01000008.1"/>
</dbReference>
<dbReference type="Gene3D" id="3.40.50.2000">
    <property type="entry name" value="Glycogen Phosphorylase B"/>
    <property type="match status" value="1"/>
</dbReference>
<dbReference type="Gene3D" id="3.40.50.11720">
    <property type="entry name" value="3-Deoxy-D-manno-octulosonic-acid transferase, N-terminal domain"/>
    <property type="match status" value="1"/>
</dbReference>
<name>A0A1I4GFG6_9RHOB</name>
<accession>A0A1I4GFG6</accession>
<comment type="function">
    <text evidence="1 8">Involved in lipopolysaccharide (LPS) biosynthesis. Catalyzes the transfer of 3-deoxy-D-manno-octulosonate (Kdo) residue(s) from CMP-Kdo to lipid IV(A), the tetraacyldisaccharide-1,4'-bisphosphate precursor of lipid A.</text>
</comment>
<keyword evidence="5 8" id="KW-0808">Transferase</keyword>
<sequence length="406" mass="44286">MPRSLGLAAYLAFARRQPRKPASFDIPRPNGELIWLHCSDPARARSLAQLGLRLSHLRDDTQKVLITTSGDQPPTQDLPDGAIWQACPSENPADAEAFLDHWRPDLLIWLGSLLRPALTVASFNRMPCMLLEPDAPALENKRWRVGPEPIRATLAHFNVILADTPAIASRFRSMLPDDVEVHEGGLLTEEAPALACVDSDLNELRQALAGRPVWLASHVQSDEMPAILSAYRAALRLSHRLLLVVVPDTHDDADKVHAQVTAQDWRAAFWEDGEFPERETQVLLTETPSELGLWYRVAPVSFIGSSLVPGHGGRDPLEAAALGSAVVYGPSVRNHLDSYTRLANAGAARIVRDADSLATALIQLAAPDQLASMAHAGWQVISETAEVTDAIIAHAQRLLDGEDVPT</sequence>
<protein>
    <recommendedName>
        <fullName evidence="4 8">3-deoxy-D-manno-octulosonic acid transferase</fullName>
        <shortName evidence="8">Kdo transferase</shortName>
        <ecNumber evidence="3 8">2.4.99.12</ecNumber>
    </recommendedName>
    <alternativeName>
        <fullName evidence="6 8">Lipid IV(A) 3-deoxy-D-manno-octulosonic acid transferase</fullName>
    </alternativeName>
</protein>
<dbReference type="PANTHER" id="PTHR42755:SF1">
    <property type="entry name" value="3-DEOXY-D-MANNO-OCTULOSONIC ACID TRANSFERASE, MITOCHONDRIAL-RELATED"/>
    <property type="match status" value="1"/>
</dbReference>
<dbReference type="Proteomes" id="UP000198851">
    <property type="component" value="Unassembled WGS sequence"/>
</dbReference>
<keyword evidence="8" id="KW-0448">Lipopolysaccharide biosynthesis</keyword>
<evidence type="ECO:0000256" key="5">
    <source>
        <dbReference type="ARBA" id="ARBA00022679"/>
    </source>
</evidence>
<dbReference type="InterPro" id="IPR007507">
    <property type="entry name" value="Glycos_transf_N"/>
</dbReference>
<comment type="pathway">
    <text evidence="2 8">Bacterial outer membrane biogenesis; LPS core biosynthesis.</text>
</comment>
<evidence type="ECO:0000256" key="2">
    <source>
        <dbReference type="ARBA" id="ARBA00004713"/>
    </source>
</evidence>
<keyword evidence="11" id="KW-1185">Reference proteome</keyword>
<dbReference type="UniPathway" id="UPA00958"/>
<organism evidence="10 11">
    <name type="scientific">Shimia haliotis</name>
    <dbReference type="NCBI Taxonomy" id="1280847"/>
    <lineage>
        <taxon>Bacteria</taxon>
        <taxon>Pseudomonadati</taxon>
        <taxon>Pseudomonadota</taxon>
        <taxon>Alphaproteobacteria</taxon>
        <taxon>Rhodobacterales</taxon>
        <taxon>Roseobacteraceae</taxon>
    </lineage>
</organism>
<dbReference type="InterPro" id="IPR038107">
    <property type="entry name" value="Glycos_transf_N_sf"/>
</dbReference>
<evidence type="ECO:0000256" key="6">
    <source>
        <dbReference type="ARBA" id="ARBA00031445"/>
    </source>
</evidence>
<evidence type="ECO:0000256" key="8">
    <source>
        <dbReference type="RuleBase" id="RU365103"/>
    </source>
</evidence>
<dbReference type="GO" id="GO:0043842">
    <property type="term" value="F:Kdo transferase activity"/>
    <property type="evidence" value="ECO:0007669"/>
    <property type="project" value="UniProtKB-EC"/>
</dbReference>
<gene>
    <name evidence="10" type="ORF">SAMN04488036_10878</name>
</gene>
<evidence type="ECO:0000256" key="4">
    <source>
        <dbReference type="ARBA" id="ARBA00019077"/>
    </source>
</evidence>
<dbReference type="OrthoDB" id="9789797at2"/>
<dbReference type="InterPro" id="IPR039901">
    <property type="entry name" value="Kdotransferase"/>
</dbReference>
<dbReference type="STRING" id="1280847.SAMN04488036_10878"/>
<comment type="similarity">
    <text evidence="8">Belongs to the glycosyltransferase group 1 family.</text>
</comment>
<keyword evidence="8" id="KW-0472">Membrane</keyword>
<proteinExistence type="inferred from homology"/>
<dbReference type="GO" id="GO:0009244">
    <property type="term" value="P:lipopolysaccharide core region biosynthetic process"/>
    <property type="evidence" value="ECO:0007669"/>
    <property type="project" value="UniProtKB-UniRule"/>
</dbReference>